<dbReference type="AlphaFoldDB" id="A0A0C2YHE3"/>
<evidence type="ECO:0000313" key="4">
    <source>
        <dbReference type="Proteomes" id="UP000053424"/>
    </source>
</evidence>
<dbReference type="Gene3D" id="1.20.144.10">
    <property type="entry name" value="Phosphatidic acid phosphatase type 2/haloperoxidase"/>
    <property type="match status" value="1"/>
</dbReference>
<organism evidence="3 4">
    <name type="scientific">Hebeloma cylindrosporum</name>
    <dbReference type="NCBI Taxonomy" id="76867"/>
    <lineage>
        <taxon>Eukaryota</taxon>
        <taxon>Fungi</taxon>
        <taxon>Dikarya</taxon>
        <taxon>Basidiomycota</taxon>
        <taxon>Agaricomycotina</taxon>
        <taxon>Agaricomycetes</taxon>
        <taxon>Agaricomycetidae</taxon>
        <taxon>Agaricales</taxon>
        <taxon>Agaricineae</taxon>
        <taxon>Hymenogastraceae</taxon>
        <taxon>Hebeloma</taxon>
    </lineage>
</organism>
<evidence type="ECO:0000313" key="3">
    <source>
        <dbReference type="EMBL" id="KIM49133.1"/>
    </source>
</evidence>
<reference evidence="3 4" key="1">
    <citation type="submission" date="2014-04" db="EMBL/GenBank/DDBJ databases">
        <authorList>
            <consortium name="DOE Joint Genome Institute"/>
            <person name="Kuo A."/>
            <person name="Gay G."/>
            <person name="Dore J."/>
            <person name="Kohler A."/>
            <person name="Nagy L.G."/>
            <person name="Floudas D."/>
            <person name="Copeland A."/>
            <person name="Barry K.W."/>
            <person name="Cichocki N."/>
            <person name="Veneault-Fourrey C."/>
            <person name="LaButti K."/>
            <person name="Lindquist E.A."/>
            <person name="Lipzen A."/>
            <person name="Lundell T."/>
            <person name="Morin E."/>
            <person name="Murat C."/>
            <person name="Sun H."/>
            <person name="Tunlid A."/>
            <person name="Henrissat B."/>
            <person name="Grigoriev I.V."/>
            <person name="Hibbett D.S."/>
            <person name="Martin F."/>
            <person name="Nordberg H.P."/>
            <person name="Cantor M.N."/>
            <person name="Hua S.X."/>
        </authorList>
    </citation>
    <scope>NUCLEOTIDE SEQUENCE [LARGE SCALE GENOMIC DNA]</scope>
    <source>
        <strain evidence="4">h7</strain>
    </source>
</reference>
<dbReference type="HOGENOM" id="CLU_118210_0_0_1"/>
<feature type="transmembrane region" description="Helical" evidence="1">
    <location>
        <begin position="136"/>
        <end position="155"/>
    </location>
</feature>
<dbReference type="SUPFAM" id="SSF48317">
    <property type="entry name" value="Acid phosphatase/Vanadium-dependent haloperoxidase"/>
    <property type="match status" value="1"/>
</dbReference>
<dbReference type="OrthoDB" id="302705at2759"/>
<dbReference type="GO" id="GO:0042392">
    <property type="term" value="F:sphingosine-1-phosphate phosphatase activity"/>
    <property type="evidence" value="ECO:0007669"/>
    <property type="project" value="TreeGrafter"/>
</dbReference>
<sequence length="177" mass="19718">MVGWLCRGFLEKTNLIVITLASVFVLYTRSTGVAYCVVGAVGCSLSVKLGKKIIRQPRPSYIPGRQREVSYGMPSTHSASIAYFATYILLSCIHLPIHPSFRPGFISRVLPPSLALPWAVMIVMSRVWLGHHTWRQVFAGVFYGVGWAALCFKIWTMGLNDLGKEAEQALNSNTLWQ</sequence>
<feature type="transmembrane region" description="Helical" evidence="1">
    <location>
        <begin position="9"/>
        <end position="26"/>
    </location>
</feature>
<dbReference type="STRING" id="686832.A0A0C2YHE3"/>
<dbReference type="InterPro" id="IPR000326">
    <property type="entry name" value="PAP2/HPO"/>
</dbReference>
<dbReference type="Pfam" id="PF01569">
    <property type="entry name" value="PAP2"/>
    <property type="match status" value="1"/>
</dbReference>
<keyword evidence="1" id="KW-0472">Membrane</keyword>
<name>A0A0C2YHE3_HEBCY</name>
<protein>
    <recommendedName>
        <fullName evidence="2">Phosphatidic acid phosphatase type 2/haloperoxidase domain-containing protein</fullName>
    </recommendedName>
</protein>
<feature type="transmembrane region" description="Helical" evidence="1">
    <location>
        <begin position="71"/>
        <end position="97"/>
    </location>
</feature>
<feature type="domain" description="Phosphatidic acid phosphatase type 2/haloperoxidase" evidence="2">
    <location>
        <begin position="33"/>
        <end position="152"/>
    </location>
</feature>
<dbReference type="SMART" id="SM00014">
    <property type="entry name" value="acidPPc"/>
    <property type="match status" value="1"/>
</dbReference>
<proteinExistence type="predicted"/>
<dbReference type="Proteomes" id="UP000053424">
    <property type="component" value="Unassembled WGS sequence"/>
</dbReference>
<reference evidence="4" key="2">
    <citation type="submission" date="2015-01" db="EMBL/GenBank/DDBJ databases">
        <title>Evolutionary Origins and Diversification of the Mycorrhizal Mutualists.</title>
        <authorList>
            <consortium name="DOE Joint Genome Institute"/>
            <consortium name="Mycorrhizal Genomics Consortium"/>
            <person name="Kohler A."/>
            <person name="Kuo A."/>
            <person name="Nagy L.G."/>
            <person name="Floudas D."/>
            <person name="Copeland A."/>
            <person name="Barry K.W."/>
            <person name="Cichocki N."/>
            <person name="Veneault-Fourrey C."/>
            <person name="LaButti K."/>
            <person name="Lindquist E.A."/>
            <person name="Lipzen A."/>
            <person name="Lundell T."/>
            <person name="Morin E."/>
            <person name="Murat C."/>
            <person name="Riley R."/>
            <person name="Ohm R."/>
            <person name="Sun H."/>
            <person name="Tunlid A."/>
            <person name="Henrissat B."/>
            <person name="Grigoriev I.V."/>
            <person name="Hibbett D.S."/>
            <person name="Martin F."/>
        </authorList>
    </citation>
    <scope>NUCLEOTIDE SEQUENCE [LARGE SCALE GENOMIC DNA]</scope>
    <source>
        <strain evidence="4">h7</strain>
    </source>
</reference>
<keyword evidence="1" id="KW-1133">Transmembrane helix</keyword>
<dbReference type="PANTHER" id="PTHR14969:SF13">
    <property type="entry name" value="AT30094P"/>
    <property type="match status" value="1"/>
</dbReference>
<evidence type="ECO:0000259" key="2">
    <source>
        <dbReference type="SMART" id="SM00014"/>
    </source>
</evidence>
<keyword evidence="4" id="KW-1185">Reference proteome</keyword>
<evidence type="ECO:0000256" key="1">
    <source>
        <dbReference type="SAM" id="Phobius"/>
    </source>
</evidence>
<dbReference type="InterPro" id="IPR036938">
    <property type="entry name" value="PAP2/HPO_sf"/>
</dbReference>
<gene>
    <name evidence="3" type="ORF">M413DRAFT_438297</name>
</gene>
<dbReference type="EMBL" id="KN831768">
    <property type="protein sequence ID" value="KIM49133.1"/>
    <property type="molecule type" value="Genomic_DNA"/>
</dbReference>
<dbReference type="PANTHER" id="PTHR14969">
    <property type="entry name" value="SPHINGOSINE-1-PHOSPHATE PHOSPHOHYDROLASE"/>
    <property type="match status" value="1"/>
</dbReference>
<accession>A0A0C2YHE3</accession>
<keyword evidence="1" id="KW-0812">Transmembrane</keyword>
<feature type="transmembrane region" description="Helical" evidence="1">
    <location>
        <begin position="109"/>
        <end position="129"/>
    </location>
</feature>